<evidence type="ECO:0000313" key="3">
    <source>
        <dbReference type="Proteomes" id="UP000199182"/>
    </source>
</evidence>
<feature type="chain" id="PRO_5038463731" description="Lipoprotein" evidence="1">
    <location>
        <begin position="21"/>
        <end position="499"/>
    </location>
</feature>
<accession>A0A1G9XAQ7</accession>
<evidence type="ECO:0000256" key="1">
    <source>
        <dbReference type="SAM" id="SignalP"/>
    </source>
</evidence>
<keyword evidence="1" id="KW-0732">Signal</keyword>
<dbReference type="EMBL" id="FNID01000008">
    <property type="protein sequence ID" value="SDM93423.1"/>
    <property type="molecule type" value="Genomic_DNA"/>
</dbReference>
<reference evidence="2 3" key="1">
    <citation type="submission" date="2016-10" db="EMBL/GenBank/DDBJ databases">
        <authorList>
            <person name="de Groot N.N."/>
        </authorList>
    </citation>
    <scope>NUCLEOTIDE SEQUENCE [LARGE SCALE GENOMIC DNA]</scope>
    <source>
        <strain evidence="2 3">CGMCC 1.5012</strain>
    </source>
</reference>
<evidence type="ECO:0008006" key="4">
    <source>
        <dbReference type="Google" id="ProtNLM"/>
    </source>
</evidence>
<sequence length="499" mass="53481">MKQKSILSLSLILSICILCASCGGSRAVSSPSSAQSTAVSSASFAAESSSAPETTAAVKGIVFKQTIDDPQAATMNAKGSTDVIDLTLIQTAPNVYEGHGTITRNISIPDKSCILNQQYIYRTGLLRAEPGKEQKLTLTCELLEDKDMQTLMGTDAPIRMVNHKEGSAQLKDTPVLLQLMGEKATLTVKLHDKATLVFEGSVTNTVPPSADTAAPAGTLYINSLWSDAVSGGSGDYTAILLASQKTDKSYFGKLTVMGSGDTLKAADETVTFTLNAFDAAAYKEAGGKLSDTFTQMGVIKAGGENYIVLLDGQQALLEPAGQGVVFFGRLCSDAPAALQNEADKTMRIFSCISRQKVGTAEDYSAFKGLDPKNPEDMEKIMALAEKLKGNVDADRAVPAWYPEGLIPTVNFSADDGYLTTPTAGTQFFKLYTTEYAELEDFDELIPPYRKALSGYDNFKEHINSDALEGAFVFTMGRYTLQVHLVQVVKGLTNVTVQIY</sequence>
<protein>
    <recommendedName>
        <fullName evidence="4">Lipoprotein</fullName>
    </recommendedName>
</protein>
<proteinExistence type="predicted"/>
<dbReference type="Proteomes" id="UP000199182">
    <property type="component" value="Unassembled WGS sequence"/>
</dbReference>
<dbReference type="STRING" id="258515.SAMN05192585_1086"/>
<name>A0A1G9XAQ7_9FIRM</name>
<dbReference type="RefSeq" id="WP_092638666.1">
    <property type="nucleotide sequence ID" value="NZ_FNID01000008.1"/>
</dbReference>
<evidence type="ECO:0000313" key="2">
    <source>
        <dbReference type="EMBL" id="SDM93423.1"/>
    </source>
</evidence>
<dbReference type="AlphaFoldDB" id="A0A1G9XAQ7"/>
<gene>
    <name evidence="2" type="ORF">SAMN05192585_1086</name>
</gene>
<organism evidence="2 3">
    <name type="scientific">Acetanaerobacterium elongatum</name>
    <dbReference type="NCBI Taxonomy" id="258515"/>
    <lineage>
        <taxon>Bacteria</taxon>
        <taxon>Bacillati</taxon>
        <taxon>Bacillota</taxon>
        <taxon>Clostridia</taxon>
        <taxon>Eubacteriales</taxon>
        <taxon>Oscillospiraceae</taxon>
        <taxon>Acetanaerobacterium</taxon>
    </lineage>
</organism>
<feature type="signal peptide" evidence="1">
    <location>
        <begin position="1"/>
        <end position="20"/>
    </location>
</feature>
<keyword evidence="3" id="KW-1185">Reference proteome</keyword>